<dbReference type="EMBL" id="JAKUMG010000014">
    <property type="protein sequence ID" value="MDI4671003.1"/>
    <property type="molecule type" value="Genomic_DNA"/>
</dbReference>
<dbReference type="Proteomes" id="UP001156974">
    <property type="component" value="Unassembled WGS sequence"/>
</dbReference>
<organism evidence="1 2">
    <name type="scientific">Pseudoalteromonas shioyasakiensis</name>
    <dbReference type="NCBI Taxonomy" id="1190813"/>
    <lineage>
        <taxon>Bacteria</taxon>
        <taxon>Pseudomonadati</taxon>
        <taxon>Pseudomonadota</taxon>
        <taxon>Gammaproteobacteria</taxon>
        <taxon>Alteromonadales</taxon>
        <taxon>Pseudoalteromonadaceae</taxon>
        <taxon>Pseudoalteromonas</taxon>
    </lineage>
</organism>
<dbReference type="RefSeq" id="WP_162898100.1">
    <property type="nucleotide sequence ID" value="NZ_JAKUMG010000014.1"/>
</dbReference>
<proteinExistence type="predicted"/>
<evidence type="ECO:0000313" key="2">
    <source>
        <dbReference type="Proteomes" id="UP001156974"/>
    </source>
</evidence>
<dbReference type="GeneID" id="99507980"/>
<reference evidence="1 2" key="1">
    <citation type="submission" date="2022-02" db="EMBL/GenBank/DDBJ databases">
        <title>Genome analysis of Beneficial Microorganisms for Coral consortium from Pocillopora damicornis.</title>
        <authorList>
            <person name="Rosado P.M."/>
            <person name="Cardoso P.M."/>
            <person name="Rosado J.G."/>
            <person name="Schultz J."/>
            <person name="Rocha U."/>
            <person name="Costa T.K."/>
            <person name="Peixoto R.S."/>
        </authorList>
    </citation>
    <scope>NUCLEOTIDE SEQUENCE [LARGE SCALE GENOMIC DNA]</scope>
    <source>
        <strain evidence="1 2">BMC5</strain>
    </source>
</reference>
<name>A0ABT6U7H3_9GAMM</name>
<protein>
    <submittedName>
        <fullName evidence="1">Uncharacterized protein</fullName>
    </submittedName>
</protein>
<sequence>MYAIFATFMAFSQPQSTEIEVVNIKELPAVNLERGAGILPPKKKDER</sequence>
<comment type="caution">
    <text evidence="1">The sequence shown here is derived from an EMBL/GenBank/DDBJ whole genome shotgun (WGS) entry which is preliminary data.</text>
</comment>
<keyword evidence="2" id="KW-1185">Reference proteome</keyword>
<accession>A0ABT6U7H3</accession>
<gene>
    <name evidence="1" type="ORF">MKZ47_18200</name>
</gene>
<evidence type="ECO:0000313" key="1">
    <source>
        <dbReference type="EMBL" id="MDI4671003.1"/>
    </source>
</evidence>